<keyword evidence="3" id="KW-1185">Reference proteome</keyword>
<evidence type="ECO:0000313" key="3">
    <source>
        <dbReference type="Proteomes" id="UP001142153"/>
    </source>
</evidence>
<protein>
    <submittedName>
        <fullName evidence="2">SseB family protein</fullName>
    </submittedName>
</protein>
<reference evidence="2" key="1">
    <citation type="submission" date="2022-12" db="EMBL/GenBank/DDBJ databases">
        <authorList>
            <person name="Deng Y."/>
            <person name="Zhang Y.-Q."/>
        </authorList>
    </citation>
    <scope>NUCLEOTIDE SEQUENCE</scope>
    <source>
        <strain evidence="2">CPCC 205372</strain>
    </source>
</reference>
<gene>
    <name evidence="2" type="ORF">O6P37_17590</name>
</gene>
<dbReference type="Pfam" id="PF07179">
    <property type="entry name" value="SseB"/>
    <property type="match status" value="2"/>
</dbReference>
<name>A0ABT4PVZ9_9MYCO</name>
<feature type="domain" description="SseB protein N-terminal" evidence="1">
    <location>
        <begin position="141"/>
        <end position="250"/>
    </location>
</feature>
<dbReference type="Proteomes" id="UP001142153">
    <property type="component" value="Unassembled WGS sequence"/>
</dbReference>
<dbReference type="RefSeq" id="WP_269895294.1">
    <property type="nucleotide sequence ID" value="NZ_JAPZPY010000008.1"/>
</dbReference>
<evidence type="ECO:0000313" key="2">
    <source>
        <dbReference type="EMBL" id="MCZ8380683.1"/>
    </source>
</evidence>
<dbReference type="EMBL" id="JAPZPY010000008">
    <property type="protein sequence ID" value="MCZ8380683.1"/>
    <property type="molecule type" value="Genomic_DNA"/>
</dbReference>
<evidence type="ECO:0000259" key="1">
    <source>
        <dbReference type="Pfam" id="PF07179"/>
    </source>
</evidence>
<comment type="caution">
    <text evidence="2">The sequence shown here is derived from an EMBL/GenBank/DDBJ whole genome shotgun (WGS) entry which is preliminary data.</text>
</comment>
<sequence>MTSVDNRAVRHAVAAFAAEPGPKGALEVLRQCMSGELLLDITGSDALAEAMFTAGSRLQIRGGTGPDGRRTLFAFTSNEQIARLHPPGTRTQSMVTPAVGALELARQQGDGWVYLDPAGPTCALAADEVDFALRNPRNGPLKDAVVRFAARQAERSSVVDVLRDDGPLLLAADDRSAPGKIGVRSTTLADGSSALLGFTSAPEVVAYSPSDAVAAMSVSAVLHKMRSDGYGGLVIDPAGPWIALPRSEIDAELLA</sequence>
<proteinExistence type="predicted"/>
<feature type="domain" description="SseB protein N-terminal" evidence="1">
    <location>
        <begin position="10"/>
        <end position="129"/>
    </location>
</feature>
<dbReference type="InterPro" id="IPR009839">
    <property type="entry name" value="SseB_N"/>
</dbReference>
<organism evidence="2 3">
    <name type="scientific">Mycobacterium hippophais</name>
    <dbReference type="NCBI Taxonomy" id="3016340"/>
    <lineage>
        <taxon>Bacteria</taxon>
        <taxon>Bacillati</taxon>
        <taxon>Actinomycetota</taxon>
        <taxon>Actinomycetes</taxon>
        <taxon>Mycobacteriales</taxon>
        <taxon>Mycobacteriaceae</taxon>
        <taxon>Mycobacterium</taxon>
    </lineage>
</organism>
<accession>A0ABT4PVZ9</accession>